<proteinExistence type="predicted"/>
<evidence type="ECO:0000313" key="3">
    <source>
        <dbReference type="WBParaSite" id="PDA_v2.g1781.t1"/>
    </source>
</evidence>
<accession>A0A914PP57</accession>
<dbReference type="Proteomes" id="UP000887578">
    <property type="component" value="Unplaced"/>
</dbReference>
<dbReference type="WBParaSite" id="PDA_v2.g1781.t1">
    <property type="protein sequence ID" value="PDA_v2.g1781.t1"/>
    <property type="gene ID" value="PDA_v2.g1781"/>
</dbReference>
<keyword evidence="2" id="KW-1185">Reference proteome</keyword>
<feature type="coiled-coil region" evidence="1">
    <location>
        <begin position="9"/>
        <end position="71"/>
    </location>
</feature>
<evidence type="ECO:0000256" key="1">
    <source>
        <dbReference type="SAM" id="Coils"/>
    </source>
</evidence>
<sequence>MAKKDLAAKEQISQKMVQAINEVKRIEVELDRAGQQTSELDGRQKSLLAQLEQLEKRSKQLDDELKAALVAKDKN</sequence>
<organism evidence="2 3">
    <name type="scientific">Panagrolaimus davidi</name>
    <dbReference type="NCBI Taxonomy" id="227884"/>
    <lineage>
        <taxon>Eukaryota</taxon>
        <taxon>Metazoa</taxon>
        <taxon>Ecdysozoa</taxon>
        <taxon>Nematoda</taxon>
        <taxon>Chromadorea</taxon>
        <taxon>Rhabditida</taxon>
        <taxon>Tylenchina</taxon>
        <taxon>Panagrolaimomorpha</taxon>
        <taxon>Panagrolaimoidea</taxon>
        <taxon>Panagrolaimidae</taxon>
        <taxon>Panagrolaimus</taxon>
    </lineage>
</organism>
<name>A0A914PP57_9BILA</name>
<keyword evidence="1" id="KW-0175">Coiled coil</keyword>
<reference evidence="3" key="1">
    <citation type="submission" date="2022-11" db="UniProtKB">
        <authorList>
            <consortium name="WormBaseParasite"/>
        </authorList>
    </citation>
    <scope>IDENTIFICATION</scope>
</reference>
<protein>
    <submittedName>
        <fullName evidence="3">Uncharacterized protein</fullName>
    </submittedName>
</protein>
<dbReference type="AlphaFoldDB" id="A0A914PP57"/>
<evidence type="ECO:0000313" key="2">
    <source>
        <dbReference type="Proteomes" id="UP000887578"/>
    </source>
</evidence>